<dbReference type="EMBL" id="JAUSTU010000006">
    <property type="protein sequence ID" value="MDQ0155359.1"/>
    <property type="molecule type" value="Genomic_DNA"/>
</dbReference>
<dbReference type="Gene3D" id="3.40.50.1110">
    <property type="entry name" value="SGNH hydrolase"/>
    <property type="match status" value="1"/>
</dbReference>
<organism evidence="2 3">
    <name type="scientific">Anoxybacillus andreesenii</name>
    <dbReference type="NCBI Taxonomy" id="1325932"/>
    <lineage>
        <taxon>Bacteria</taxon>
        <taxon>Bacillati</taxon>
        <taxon>Bacillota</taxon>
        <taxon>Bacilli</taxon>
        <taxon>Bacillales</taxon>
        <taxon>Anoxybacillaceae</taxon>
        <taxon>Anoxybacillus</taxon>
    </lineage>
</organism>
<dbReference type="CDD" id="cd00229">
    <property type="entry name" value="SGNH_hydrolase"/>
    <property type="match status" value="1"/>
</dbReference>
<dbReference type="RefSeq" id="WP_307149921.1">
    <property type="nucleotide sequence ID" value="NZ_JAUSTU010000006.1"/>
</dbReference>
<dbReference type="InterPro" id="IPR013830">
    <property type="entry name" value="SGNH_hydro"/>
</dbReference>
<dbReference type="PANTHER" id="PTHR34407">
    <property type="entry name" value="EXPRESSED PROTEIN"/>
    <property type="match status" value="1"/>
</dbReference>
<comment type="caution">
    <text evidence="2">The sequence shown here is derived from an EMBL/GenBank/DDBJ whole genome shotgun (WGS) entry which is preliminary data.</text>
</comment>
<dbReference type="PANTHER" id="PTHR34407:SF1">
    <property type="entry name" value="SGNH HYDROLASE-TYPE ESTERASE DOMAIN-CONTAINING PROTEIN"/>
    <property type="match status" value="1"/>
</dbReference>
<dbReference type="InterPro" id="IPR036514">
    <property type="entry name" value="SGNH_hydro_sf"/>
</dbReference>
<evidence type="ECO:0000259" key="1">
    <source>
        <dbReference type="Pfam" id="PF13472"/>
    </source>
</evidence>
<evidence type="ECO:0000313" key="3">
    <source>
        <dbReference type="Proteomes" id="UP001231362"/>
    </source>
</evidence>
<dbReference type="SUPFAM" id="SSF52266">
    <property type="entry name" value="SGNH hydrolase"/>
    <property type="match status" value="1"/>
</dbReference>
<keyword evidence="3" id="KW-1185">Reference proteome</keyword>
<dbReference type="Pfam" id="PF13472">
    <property type="entry name" value="Lipase_GDSL_2"/>
    <property type="match status" value="1"/>
</dbReference>
<dbReference type="Proteomes" id="UP001231362">
    <property type="component" value="Unassembled WGS sequence"/>
</dbReference>
<name>A0ABT9V347_9BACL</name>
<proteinExistence type="predicted"/>
<evidence type="ECO:0000313" key="2">
    <source>
        <dbReference type="EMBL" id="MDQ0155359.1"/>
    </source>
</evidence>
<feature type="domain" description="SGNH hydrolase-type esterase" evidence="1">
    <location>
        <begin position="91"/>
        <end position="266"/>
    </location>
</feature>
<reference evidence="2 3" key="1">
    <citation type="submission" date="2023-07" db="EMBL/GenBank/DDBJ databases">
        <title>Genomic Encyclopedia of Type Strains, Phase IV (KMG-IV): sequencing the most valuable type-strain genomes for metagenomic binning, comparative biology and taxonomic classification.</title>
        <authorList>
            <person name="Goeker M."/>
        </authorList>
    </citation>
    <scope>NUCLEOTIDE SEQUENCE [LARGE SCALE GENOMIC DNA]</scope>
    <source>
        <strain evidence="2 3">DSM 23948</strain>
    </source>
</reference>
<protein>
    <submittedName>
        <fullName evidence="2">Lysophospholipase L1-like esterase</fullName>
    </submittedName>
</protein>
<sequence>MRTFLFFIVAALCIGVLVMGNLHWQSKLTAAGIEGKQEQEKIQLREREAKEARIQSLDPNLHPSQTLIDYLLYKALTQQHVVIAVVGSDGAAGSGASHPANTWPELLEKGLRAEFPELENLRFIARGYEGYTTTDFINSGKINDIIPEQPDLVIFETALLNNYHQSIGLEQTVNEMETLVSSLQMGLPNAKIILLSPNPIINSENKNNLKQTYLDYVNASTEKIMEKKWSYINSHEKILTKIDEDNIVLADIMTSDRLHLNEGGHSLWFQIIMDFLKNDRLEK</sequence>
<accession>A0ABT9V347</accession>
<gene>
    <name evidence="2" type="ORF">J2S07_001664</name>
</gene>